<sequence>MKNKSPLKNVAASVRARLLNVMTERGQDFNSLLVRYAIERLLFRLATSKYRTQFILKGAMLFTAWQHVPHRVTKDVDLLGFGDSSPDALKAIFAEICVEPVEDDGVVFDPASIEAEPIRAEEEYVGVRVTFQGLLGTARLNVQVDVGFGDGFAVEPVMLQIPSLVGMPAPEVRAYRMETSISEKFEASVNLGLLNTRMKDYFDLWHLARNFGFDGESISESIQATFQRRNTPLPTAAPVGMTEEFWSDAKRQALWVAFCRKSVRINPSPTLEEVVTFVNTFIVPPALAASRGEAFAQEWQPGGPWRPKS</sequence>
<reference evidence="1 2" key="1">
    <citation type="submission" date="2020-08" db="EMBL/GenBank/DDBJ databases">
        <title>Genomic Encyclopedia of Type Strains, Phase IV (KMG-IV): sequencing the most valuable type-strain genomes for metagenomic binning, comparative biology and taxonomic classification.</title>
        <authorList>
            <person name="Goeker M."/>
        </authorList>
    </citation>
    <scope>NUCLEOTIDE SEQUENCE [LARGE SCALE GENOMIC DNA]</scope>
    <source>
        <strain evidence="1 2">DSM 12251</strain>
    </source>
</reference>
<dbReference type="InterPro" id="IPR014942">
    <property type="entry name" value="AbiEii"/>
</dbReference>
<evidence type="ECO:0008006" key="3">
    <source>
        <dbReference type="Google" id="ProtNLM"/>
    </source>
</evidence>
<name>A0A7W8DS39_9BACT</name>
<keyword evidence="2" id="KW-1185">Reference proteome</keyword>
<dbReference type="RefSeq" id="WP_184213274.1">
    <property type="nucleotide sequence ID" value="NZ_JACHIF010000015.1"/>
</dbReference>
<evidence type="ECO:0000313" key="1">
    <source>
        <dbReference type="EMBL" id="MBB5040564.1"/>
    </source>
</evidence>
<accession>A0A7W8DS39</accession>
<evidence type="ECO:0000313" key="2">
    <source>
        <dbReference type="Proteomes" id="UP000534294"/>
    </source>
</evidence>
<protein>
    <recommendedName>
        <fullName evidence="3">Nucleotidyl transferase AbiEii toxin, Type IV TA system</fullName>
    </recommendedName>
</protein>
<comment type="caution">
    <text evidence="1">The sequence shown here is derived from an EMBL/GenBank/DDBJ whole genome shotgun (WGS) entry which is preliminary data.</text>
</comment>
<dbReference type="EMBL" id="JACHIF010000015">
    <property type="protein sequence ID" value="MBB5040564.1"/>
    <property type="molecule type" value="Genomic_DNA"/>
</dbReference>
<proteinExistence type="predicted"/>
<gene>
    <name evidence="1" type="ORF">HNQ64_004852</name>
</gene>
<dbReference type="AlphaFoldDB" id="A0A7W8DS39"/>
<organism evidence="1 2">
    <name type="scientific">Prosthecobacter dejongeii</name>
    <dbReference type="NCBI Taxonomy" id="48465"/>
    <lineage>
        <taxon>Bacteria</taxon>
        <taxon>Pseudomonadati</taxon>
        <taxon>Verrucomicrobiota</taxon>
        <taxon>Verrucomicrobiia</taxon>
        <taxon>Verrucomicrobiales</taxon>
        <taxon>Verrucomicrobiaceae</taxon>
        <taxon>Prosthecobacter</taxon>
    </lineage>
</organism>
<dbReference type="Pfam" id="PF08843">
    <property type="entry name" value="AbiEii"/>
    <property type="match status" value="1"/>
</dbReference>
<dbReference type="Proteomes" id="UP000534294">
    <property type="component" value="Unassembled WGS sequence"/>
</dbReference>